<comment type="subcellular location">
    <subcellularLocation>
        <location evidence="1 7">Cell outer membrane</location>
    </subcellularLocation>
</comment>
<evidence type="ECO:0000313" key="11">
    <source>
        <dbReference type="EMBL" id="RDE73825.1"/>
    </source>
</evidence>
<comment type="caution">
    <text evidence="11">The sequence shown here is derived from an EMBL/GenBank/DDBJ whole genome shotgun (WGS) entry which is preliminary data.</text>
</comment>
<dbReference type="Proteomes" id="UP000253872">
    <property type="component" value="Unassembled WGS sequence"/>
</dbReference>
<gene>
    <name evidence="11" type="primary">pilQ</name>
    <name evidence="11" type="ORF">DPV93_01310</name>
</gene>
<evidence type="ECO:0000256" key="7">
    <source>
        <dbReference type="RuleBase" id="RU004004"/>
    </source>
</evidence>
<dbReference type="PANTHER" id="PTHR30604:SF1">
    <property type="entry name" value="DNA UTILIZATION PROTEIN HOFQ"/>
    <property type="match status" value="1"/>
</dbReference>
<dbReference type="InterPro" id="IPR004846">
    <property type="entry name" value="T2SS/T3SS_dom"/>
</dbReference>
<feature type="domain" description="Type II/III secretion system secretin-like" evidence="9">
    <location>
        <begin position="261"/>
        <end position="423"/>
    </location>
</feature>
<keyword evidence="5" id="KW-0472">Membrane</keyword>
<keyword evidence="6" id="KW-0998">Cell outer membrane</keyword>
<dbReference type="InterPro" id="IPR004845">
    <property type="entry name" value="T2SS_GspD_CS"/>
</dbReference>
<organism evidence="11 12">
    <name type="scientific">Haemophilus sputorum</name>
    <dbReference type="NCBI Taxonomy" id="1078480"/>
    <lineage>
        <taxon>Bacteria</taxon>
        <taxon>Pseudomonadati</taxon>
        <taxon>Pseudomonadota</taxon>
        <taxon>Gammaproteobacteria</taxon>
        <taxon>Pasteurellales</taxon>
        <taxon>Pasteurellaceae</taxon>
        <taxon>Haemophilus</taxon>
    </lineage>
</organism>
<dbReference type="Gene3D" id="3.30.1370.130">
    <property type="match status" value="1"/>
</dbReference>
<dbReference type="GO" id="GO:0009279">
    <property type="term" value="C:cell outer membrane"/>
    <property type="evidence" value="ECO:0007669"/>
    <property type="project" value="UniProtKB-SubCell"/>
</dbReference>
<dbReference type="EMBL" id="QEPN01000001">
    <property type="protein sequence ID" value="RDE73825.1"/>
    <property type="molecule type" value="Genomic_DNA"/>
</dbReference>
<dbReference type="NCBIfam" id="TIGR02515">
    <property type="entry name" value="IV_pilus_PilQ"/>
    <property type="match status" value="1"/>
</dbReference>
<dbReference type="InterPro" id="IPR013355">
    <property type="entry name" value="Pilus_4_PilQ"/>
</dbReference>
<dbReference type="Gene3D" id="3.30.1370.120">
    <property type="match status" value="1"/>
</dbReference>
<proteinExistence type="inferred from homology"/>
<evidence type="ECO:0000256" key="1">
    <source>
        <dbReference type="ARBA" id="ARBA00004442"/>
    </source>
</evidence>
<reference evidence="11 12" key="1">
    <citation type="submission" date="2018-05" db="EMBL/GenBank/DDBJ databases">
        <title>Draft Genome Sequences for a Diverse set of 7 Haemophilus Species.</title>
        <authorList>
            <person name="Nichols M."/>
            <person name="Topaz N."/>
            <person name="Wang X."/>
            <person name="Wang X."/>
            <person name="Boxrud D."/>
        </authorList>
    </citation>
    <scope>NUCLEOTIDE SEQUENCE [LARGE SCALE GENOMIC DNA]</scope>
    <source>
        <strain evidence="11 12">C2002001239</strain>
    </source>
</reference>
<evidence type="ECO:0000256" key="8">
    <source>
        <dbReference type="SAM" id="SignalP"/>
    </source>
</evidence>
<keyword evidence="3 7" id="KW-0813">Transport</keyword>
<sequence length="447" mass="48917">MKKWFLLTLLLGLPLAAEPISLVLKEAPTAEVLSYLAEETQQNMVIDHDISGTTTLRLKESNFSQILKSIAKINQLSLTQEQGIFYLSHKPEHSIETAPVAITHTETVLESKPKLLTKTIKLHYAKASEVIESLTKGSGNVLSEAGYLHFDDRSNSLIIKDSPASIKNITALIQQLDQPTEQIAIEARIVTIGSENLKELGVRWGVLSGDTNHHRFGGKLEGNGIASTQNLNVNFPVSGGASAVLQIASINSRVLDLELSALEQENNVEIIASPRLLTTNKKLASIKQGTEIPYAIYDRKSETYDVEFKEAVLGLEVTPHLSKDNQILLDLVVTQNSQGQSAVASSNGTNAPPIDKQELNTQVFAKHGETIVLGGIFQHLATKDADRVPVLGSIPFIKHLFSYQKDQITKRELVIFVTPYIVKSGDMAVKFPNSTSKPALANKPHIK</sequence>
<evidence type="ECO:0000256" key="3">
    <source>
        <dbReference type="ARBA" id="ARBA00022448"/>
    </source>
</evidence>
<evidence type="ECO:0000313" key="12">
    <source>
        <dbReference type="Proteomes" id="UP000253872"/>
    </source>
</evidence>
<dbReference type="InterPro" id="IPR001775">
    <property type="entry name" value="GspD/PilQ"/>
</dbReference>
<dbReference type="GO" id="GO:0009306">
    <property type="term" value="P:protein secretion"/>
    <property type="evidence" value="ECO:0007669"/>
    <property type="project" value="InterPro"/>
</dbReference>
<accession>A0A369YLY5</accession>
<evidence type="ECO:0000259" key="9">
    <source>
        <dbReference type="Pfam" id="PF00263"/>
    </source>
</evidence>
<dbReference type="InterPro" id="IPR038591">
    <property type="entry name" value="NolW-like_sf"/>
</dbReference>
<dbReference type="STRING" id="1035839.GCA_000238795_00618"/>
<dbReference type="Pfam" id="PF00263">
    <property type="entry name" value="Secretin"/>
    <property type="match status" value="1"/>
</dbReference>
<protein>
    <submittedName>
        <fullName evidence="11">Type IV pilus secretin PilQ</fullName>
    </submittedName>
</protein>
<dbReference type="Pfam" id="PF03958">
    <property type="entry name" value="Secretin_N"/>
    <property type="match status" value="1"/>
</dbReference>
<feature type="domain" description="NolW-like" evidence="10">
    <location>
        <begin position="117"/>
        <end position="182"/>
    </location>
</feature>
<dbReference type="PANTHER" id="PTHR30604">
    <property type="entry name" value="PROTEIN TRANSPORT PROTEIN HOFQ"/>
    <property type="match status" value="1"/>
</dbReference>
<evidence type="ECO:0000259" key="10">
    <source>
        <dbReference type="Pfam" id="PF03958"/>
    </source>
</evidence>
<comment type="similarity">
    <text evidence="2">Belongs to the bacterial secretin family. PilQ subfamily.</text>
</comment>
<keyword evidence="4 8" id="KW-0732">Signal</keyword>
<evidence type="ECO:0000256" key="6">
    <source>
        <dbReference type="ARBA" id="ARBA00023237"/>
    </source>
</evidence>
<dbReference type="PRINTS" id="PR00811">
    <property type="entry name" value="BCTERIALGSPD"/>
</dbReference>
<feature type="signal peptide" evidence="8">
    <location>
        <begin position="1"/>
        <end position="17"/>
    </location>
</feature>
<dbReference type="PROSITE" id="PS00875">
    <property type="entry name" value="T2SP_D"/>
    <property type="match status" value="1"/>
</dbReference>
<evidence type="ECO:0000256" key="2">
    <source>
        <dbReference type="ARBA" id="ARBA00006304"/>
    </source>
</evidence>
<dbReference type="InterPro" id="IPR005644">
    <property type="entry name" value="NolW-like"/>
</dbReference>
<name>A0A369YLY5_9PAST</name>
<evidence type="ECO:0000256" key="4">
    <source>
        <dbReference type="ARBA" id="ARBA00022729"/>
    </source>
</evidence>
<evidence type="ECO:0000256" key="5">
    <source>
        <dbReference type="ARBA" id="ARBA00023136"/>
    </source>
</evidence>
<dbReference type="AlphaFoldDB" id="A0A369YLY5"/>
<feature type="chain" id="PRO_5016868318" evidence="8">
    <location>
        <begin position="18"/>
        <end position="447"/>
    </location>
</feature>
<dbReference type="RefSeq" id="WP_111401590.1">
    <property type="nucleotide sequence ID" value="NZ_QEPN01000001.1"/>
</dbReference>
<dbReference type="InterPro" id="IPR051808">
    <property type="entry name" value="Type_IV_pilus_biogenesis"/>
</dbReference>